<dbReference type="EMBL" id="CABVGY010000026">
    <property type="protein sequence ID" value="VVN18819.1"/>
    <property type="molecule type" value="Genomic_DNA"/>
</dbReference>
<sequence>MKKIDRIIIVGFGSIAQALLPLLSENYDSEIIIFDKEVDATRKNIASEYSATLNEKLITKNNFHSVLSPLLSDSSFLLNLAVSVSSLALIGLTQRFNTLYLDTCIEPWDYANQSNNLKSNHSLRENLKQYAQTQSSTTTAIVGHGANPGFISILLKKAILEMALRNGIHDKPTTQSEWAKLSERLELQVIQISERDTQISSKKRAPKSFICTWSVDGLITECLQPAELGWGSHEVDVPLNAKNNGYSLELFEQGRNVIVKSWSPNYLEFNAYLLTHNESLSIAEYLTLDTPSTPKYRPTVYYAYHPCDQAVDSMHLLCNGSEDQIESKEVMKDDIVSGIDELGIFLISRKYKSLWLGSNLSIGKARKMAKHNSATSLQVTSSIVAGMKWAEQNSESGVLESENLDWEYIYDFVEPYWQPIITQETGWRPSNNDTLQFHSFRVHPKKLTT</sequence>
<keyword evidence="3" id="KW-0808">Transferase</keyword>
<dbReference type="Gene3D" id="3.30.360.30">
    <property type="entry name" value="homospermidine synthase like"/>
    <property type="match status" value="1"/>
</dbReference>
<gene>
    <name evidence="3" type="primary">hss</name>
    <name evidence="3" type="ORF">PS659_04261</name>
</gene>
<feature type="domain" description="Saccharopine dehydrogenase-like C-terminal" evidence="2">
    <location>
        <begin position="145"/>
        <end position="416"/>
    </location>
</feature>
<feature type="domain" description="Saccharopine dehydrogenase NADP binding" evidence="1">
    <location>
        <begin position="7"/>
        <end position="140"/>
    </location>
</feature>
<name>A0A5E6VWC9_PSEFL</name>
<dbReference type="EC" id="2.5.1.44" evidence="3"/>
<dbReference type="InterPro" id="IPR023181">
    <property type="entry name" value="Homospermid_syn-like_C"/>
</dbReference>
<evidence type="ECO:0000259" key="2">
    <source>
        <dbReference type="Pfam" id="PF16653"/>
    </source>
</evidence>
<evidence type="ECO:0000313" key="3">
    <source>
        <dbReference type="EMBL" id="VVN18819.1"/>
    </source>
</evidence>
<dbReference type="InterPro" id="IPR005097">
    <property type="entry name" value="Sacchrp_dh_NADP-bd"/>
</dbReference>
<dbReference type="Pfam" id="PF16653">
    <property type="entry name" value="Sacchrp_dh_C"/>
    <property type="match status" value="1"/>
</dbReference>
<organism evidence="3 4">
    <name type="scientific">Pseudomonas fluorescens</name>
    <dbReference type="NCBI Taxonomy" id="294"/>
    <lineage>
        <taxon>Bacteria</taxon>
        <taxon>Pseudomonadati</taxon>
        <taxon>Pseudomonadota</taxon>
        <taxon>Gammaproteobacteria</taxon>
        <taxon>Pseudomonadales</taxon>
        <taxon>Pseudomonadaceae</taxon>
        <taxon>Pseudomonas</taxon>
    </lineage>
</organism>
<evidence type="ECO:0000259" key="1">
    <source>
        <dbReference type="Pfam" id="PF03435"/>
    </source>
</evidence>
<dbReference type="Proteomes" id="UP000326729">
    <property type="component" value="Unassembled WGS sequence"/>
</dbReference>
<dbReference type="Gene3D" id="3.40.50.720">
    <property type="entry name" value="NAD(P)-binding Rossmann-like Domain"/>
    <property type="match status" value="1"/>
</dbReference>
<dbReference type="InterPro" id="IPR032095">
    <property type="entry name" value="Sacchrp_dh-like_C"/>
</dbReference>
<reference evidence="3 4" key="1">
    <citation type="submission" date="2019-09" db="EMBL/GenBank/DDBJ databases">
        <authorList>
            <person name="Chandra G."/>
            <person name="Truman W A."/>
        </authorList>
    </citation>
    <scope>NUCLEOTIDE SEQUENCE [LARGE SCALE GENOMIC DNA]</scope>
    <source>
        <strain evidence="3">PS659</strain>
    </source>
</reference>
<dbReference type="RefSeq" id="WP_150717886.1">
    <property type="nucleotide sequence ID" value="NZ_CABVGY010000026.1"/>
</dbReference>
<dbReference type="AlphaFoldDB" id="A0A5E6VWC9"/>
<proteinExistence type="predicted"/>
<dbReference type="Pfam" id="PF03435">
    <property type="entry name" value="Sacchrp_dh_NADP"/>
    <property type="match status" value="1"/>
</dbReference>
<evidence type="ECO:0000313" key="4">
    <source>
        <dbReference type="Proteomes" id="UP000326729"/>
    </source>
</evidence>
<accession>A0A5E6VWC9</accession>
<dbReference type="GO" id="GO:0047296">
    <property type="term" value="F:homospermidine synthase activity"/>
    <property type="evidence" value="ECO:0007669"/>
    <property type="project" value="UniProtKB-EC"/>
</dbReference>
<protein>
    <submittedName>
        <fullName evidence="3">Homospermidine synthase</fullName>
        <ecNumber evidence="3">2.5.1.44</ecNumber>
    </submittedName>
</protein>
<dbReference type="OrthoDB" id="9767495at2"/>